<dbReference type="Gene3D" id="2.120.10.30">
    <property type="entry name" value="TolB, C-terminal domain"/>
    <property type="match status" value="1"/>
</dbReference>
<dbReference type="Proteomes" id="UP000646749">
    <property type="component" value="Unassembled WGS sequence"/>
</dbReference>
<proteinExistence type="predicted"/>
<organism evidence="1 2">
    <name type="scientific">Plantactinospora endophytica</name>
    <dbReference type="NCBI Taxonomy" id="673535"/>
    <lineage>
        <taxon>Bacteria</taxon>
        <taxon>Bacillati</taxon>
        <taxon>Actinomycetota</taxon>
        <taxon>Actinomycetes</taxon>
        <taxon>Micromonosporales</taxon>
        <taxon>Micromonosporaceae</taxon>
        <taxon>Plantactinospora</taxon>
    </lineage>
</organism>
<dbReference type="SUPFAM" id="SSF63829">
    <property type="entry name" value="Calcium-dependent phosphotriesterase"/>
    <property type="match status" value="1"/>
</dbReference>
<evidence type="ECO:0000313" key="1">
    <source>
        <dbReference type="EMBL" id="GIG86557.1"/>
    </source>
</evidence>
<comment type="caution">
    <text evidence="1">The sequence shown here is derived from an EMBL/GenBank/DDBJ whole genome shotgun (WGS) entry which is preliminary data.</text>
</comment>
<gene>
    <name evidence="1" type="ORF">Pen02_14930</name>
</gene>
<evidence type="ECO:0008006" key="3">
    <source>
        <dbReference type="Google" id="ProtNLM"/>
    </source>
</evidence>
<reference evidence="1 2" key="1">
    <citation type="submission" date="2021-01" db="EMBL/GenBank/DDBJ databases">
        <title>Whole genome shotgun sequence of Plantactinospora endophytica NBRC 110450.</title>
        <authorList>
            <person name="Komaki H."/>
            <person name="Tamura T."/>
        </authorList>
    </citation>
    <scope>NUCLEOTIDE SEQUENCE [LARGE SCALE GENOMIC DNA]</scope>
    <source>
        <strain evidence="1 2">NBRC 110450</strain>
    </source>
</reference>
<dbReference type="EMBL" id="BONW01000005">
    <property type="protein sequence ID" value="GIG86557.1"/>
    <property type="molecule type" value="Genomic_DNA"/>
</dbReference>
<name>A0ABQ4DVT3_9ACTN</name>
<protein>
    <recommendedName>
        <fullName evidence="3">SMP-30/Gluconolactonase/LRE-like region domain-containing protein</fullName>
    </recommendedName>
</protein>
<accession>A0ABQ4DVT3</accession>
<evidence type="ECO:0000313" key="2">
    <source>
        <dbReference type="Proteomes" id="UP000646749"/>
    </source>
</evidence>
<sequence length="49" mass="5226">MAECDFGRFDGIRLDGAGRVWAAAWDGLHCFHPDGNLLGKLLLPTGSPA</sequence>
<keyword evidence="2" id="KW-1185">Reference proteome</keyword>
<dbReference type="InterPro" id="IPR011042">
    <property type="entry name" value="6-blade_b-propeller_TolB-like"/>
</dbReference>